<comment type="caution">
    <text evidence="1">The sequence shown here is derived from an EMBL/GenBank/DDBJ whole genome shotgun (WGS) entry which is preliminary data.</text>
</comment>
<evidence type="ECO:0000313" key="2">
    <source>
        <dbReference type="Proteomes" id="UP000585836"/>
    </source>
</evidence>
<dbReference type="AntiFam" id="ANF00178">
    <property type="entry name" value="Shadow ORF (opposite dhbF)"/>
</dbReference>
<gene>
    <name evidence="1" type="ORF">FHS34_008491</name>
</gene>
<reference evidence="1 2" key="1">
    <citation type="submission" date="2020-08" db="EMBL/GenBank/DDBJ databases">
        <title>Genomic Encyclopedia of Type Strains, Phase III (KMG-III): the genomes of soil and plant-associated and newly described type strains.</title>
        <authorList>
            <person name="Whitman W."/>
        </authorList>
    </citation>
    <scope>NUCLEOTIDE SEQUENCE [LARGE SCALE GENOMIC DNA]</scope>
    <source>
        <strain evidence="1 2">CECT 3313</strain>
    </source>
</reference>
<organism evidence="1 2">
    <name type="scientific">Streptomyces echinatus</name>
    <dbReference type="NCBI Taxonomy" id="67293"/>
    <lineage>
        <taxon>Bacteria</taxon>
        <taxon>Bacillati</taxon>
        <taxon>Actinomycetota</taxon>
        <taxon>Actinomycetes</taxon>
        <taxon>Kitasatosporales</taxon>
        <taxon>Streptomycetaceae</taxon>
        <taxon>Streptomyces</taxon>
    </lineage>
</organism>
<protein>
    <submittedName>
        <fullName evidence="1">Uncharacterized protein</fullName>
    </submittedName>
</protein>
<sequence length="71" mass="7692">MALVGEEHVEGSERCVRGGDHRAQNCFEPGDELFDGFLVEQVGGVLDVTGVSRLGRAVVRGFDDVEEEVES</sequence>
<evidence type="ECO:0000313" key="1">
    <source>
        <dbReference type="EMBL" id="MBB5932970.1"/>
    </source>
</evidence>
<dbReference type="EMBL" id="JACHJK010000045">
    <property type="protein sequence ID" value="MBB5932970.1"/>
    <property type="molecule type" value="Genomic_DNA"/>
</dbReference>
<keyword evidence="2" id="KW-1185">Reference proteome</keyword>
<name>A0A7W9UVM8_9ACTN</name>
<accession>A0A7W9UVM8</accession>
<dbReference type="Proteomes" id="UP000585836">
    <property type="component" value="Unassembled WGS sequence"/>
</dbReference>
<dbReference type="AlphaFoldDB" id="A0A7W9UVM8"/>
<proteinExistence type="predicted"/>